<dbReference type="Gene3D" id="3.30.420.10">
    <property type="entry name" value="Ribonuclease H-like superfamily/Ribonuclease H"/>
    <property type="match status" value="1"/>
</dbReference>
<reference evidence="3" key="1">
    <citation type="submission" date="2022-12" db="EMBL/GenBank/DDBJ databases">
        <authorList>
            <person name="Wang J."/>
        </authorList>
    </citation>
    <scope>NUCLEOTIDE SEQUENCE</scope>
    <source>
        <strain evidence="3">HY-42-06</strain>
    </source>
</reference>
<dbReference type="Pfam" id="PF00075">
    <property type="entry name" value="RNase_H"/>
    <property type="match status" value="1"/>
</dbReference>
<dbReference type="InterPro" id="IPR036397">
    <property type="entry name" value="RNaseH_sf"/>
</dbReference>
<dbReference type="CDD" id="cd09277">
    <property type="entry name" value="RNase_HI_bacteria_like"/>
    <property type="match status" value="1"/>
</dbReference>
<sequence length="310" mass="35497">MAKKIYAIKEGFDFENNTKVEDKIVYSWNECLKYVKGVKGAKYKSFTSMEEADEYLNMGSGFLKKGVDEYPLDKIQAYIDGSYNIATEKYSYGLVVVKNDVILHIENGASEDNASKAIRQIAGELKGSIKALEYARDNGINDLIIIHDYVGVCYHATGFWERKEESSKKYYEDFNCLTKSNDVNVTFVKVDSHTGDLYNEIVDEFAKKAINVPLKGETKKLLKSKELKVKNEALKEKMIEIVGLETASNIIVEEDGLEDTVLREERNTIKEEIEKLKKLTKEENSFLIDYIKKMDGKLKDELIYYLINNV</sequence>
<evidence type="ECO:0000313" key="4">
    <source>
        <dbReference type="Proteomes" id="UP001079657"/>
    </source>
</evidence>
<organism evidence="3 4">
    <name type="scientific">Clostridium ganghwense</name>
    <dbReference type="NCBI Taxonomy" id="312089"/>
    <lineage>
        <taxon>Bacteria</taxon>
        <taxon>Bacillati</taxon>
        <taxon>Bacillota</taxon>
        <taxon>Clostridia</taxon>
        <taxon>Eubacteriales</taxon>
        <taxon>Clostridiaceae</taxon>
        <taxon>Clostridium</taxon>
    </lineage>
</organism>
<dbReference type="RefSeq" id="WP_268049793.1">
    <property type="nucleotide sequence ID" value="NZ_JAPQES010000003.1"/>
</dbReference>
<proteinExistence type="predicted"/>
<dbReference type="InterPro" id="IPR002156">
    <property type="entry name" value="RNaseH_domain"/>
</dbReference>
<dbReference type="InterPro" id="IPR012337">
    <property type="entry name" value="RNaseH-like_sf"/>
</dbReference>
<name>A0ABT4CPS5_9CLOT</name>
<keyword evidence="4" id="KW-1185">Reference proteome</keyword>
<feature type="domain" description="RNase H type-1" evidence="1">
    <location>
        <begin position="75"/>
        <end position="210"/>
    </location>
</feature>
<dbReference type="InterPro" id="IPR009027">
    <property type="entry name" value="Ribosomal_bL9/RNase_H1_N"/>
</dbReference>
<feature type="domain" description="Ribonuclease H1 N-terminal" evidence="2">
    <location>
        <begin position="4"/>
        <end position="55"/>
    </location>
</feature>
<gene>
    <name evidence="3" type="ORF">OXH55_09950</name>
</gene>
<dbReference type="Proteomes" id="UP001079657">
    <property type="component" value="Unassembled WGS sequence"/>
</dbReference>
<evidence type="ECO:0000259" key="2">
    <source>
        <dbReference type="Pfam" id="PF01693"/>
    </source>
</evidence>
<dbReference type="Pfam" id="PF01693">
    <property type="entry name" value="Cauli_VI"/>
    <property type="match status" value="1"/>
</dbReference>
<protein>
    <submittedName>
        <fullName evidence="3">Ribonuclease H family protein</fullName>
    </submittedName>
</protein>
<accession>A0ABT4CPS5</accession>
<dbReference type="SUPFAM" id="SSF55658">
    <property type="entry name" value="L9 N-domain-like"/>
    <property type="match status" value="1"/>
</dbReference>
<dbReference type="EMBL" id="JAPQES010000003">
    <property type="protein sequence ID" value="MCY6370953.1"/>
    <property type="molecule type" value="Genomic_DNA"/>
</dbReference>
<evidence type="ECO:0000259" key="1">
    <source>
        <dbReference type="Pfam" id="PF00075"/>
    </source>
</evidence>
<dbReference type="InterPro" id="IPR037056">
    <property type="entry name" value="RNase_H1_N_sf"/>
</dbReference>
<evidence type="ECO:0000313" key="3">
    <source>
        <dbReference type="EMBL" id="MCY6370953.1"/>
    </source>
</evidence>
<comment type="caution">
    <text evidence="3">The sequence shown here is derived from an EMBL/GenBank/DDBJ whole genome shotgun (WGS) entry which is preliminary data.</text>
</comment>
<dbReference type="Gene3D" id="3.40.970.10">
    <property type="entry name" value="Ribonuclease H1, N-terminal domain"/>
    <property type="match status" value="1"/>
</dbReference>
<dbReference type="InterPro" id="IPR011320">
    <property type="entry name" value="RNase_H1_N"/>
</dbReference>
<dbReference type="SUPFAM" id="SSF53098">
    <property type="entry name" value="Ribonuclease H-like"/>
    <property type="match status" value="1"/>
</dbReference>